<dbReference type="Gene3D" id="3.10.450.50">
    <property type="match status" value="1"/>
</dbReference>
<protein>
    <recommendedName>
        <fullName evidence="1">SnoaL-like domain-containing protein</fullName>
    </recommendedName>
</protein>
<name>A0A2P8IC92_SACCR</name>
<proteinExistence type="predicted"/>
<evidence type="ECO:0000313" key="2">
    <source>
        <dbReference type="EMBL" id="PSL56082.1"/>
    </source>
</evidence>
<dbReference type="AlphaFoldDB" id="A0A2P8IC92"/>
<sequence length="140" mass="15666">MNAQEILTRSLELLENGDARGWCDLFHPEGVLEFPYAPPGWPNRFEGREAIWQHMQKFPEHLTVKFGEVSFYPTADENLAIGEFHGDGTAIQSGGKLSQDYISVLHTDGEHIVLYRDFWNPVKHMEALGGAEAAAAIVRG</sequence>
<dbReference type="RefSeq" id="WP_106615761.1">
    <property type="nucleotide sequence ID" value="NZ_PYAX01000004.1"/>
</dbReference>
<accession>A0A2P8IC92</accession>
<dbReference type="OrthoDB" id="3681559at2"/>
<dbReference type="Proteomes" id="UP000241118">
    <property type="component" value="Unassembled WGS sequence"/>
</dbReference>
<evidence type="ECO:0000313" key="3">
    <source>
        <dbReference type="Proteomes" id="UP000241118"/>
    </source>
</evidence>
<organism evidence="2 3">
    <name type="scientific">Saccharothrix carnea</name>
    <dbReference type="NCBI Taxonomy" id="1280637"/>
    <lineage>
        <taxon>Bacteria</taxon>
        <taxon>Bacillati</taxon>
        <taxon>Actinomycetota</taxon>
        <taxon>Actinomycetes</taxon>
        <taxon>Pseudonocardiales</taxon>
        <taxon>Pseudonocardiaceae</taxon>
        <taxon>Saccharothrix</taxon>
    </lineage>
</organism>
<reference evidence="2 3" key="1">
    <citation type="submission" date="2018-03" db="EMBL/GenBank/DDBJ databases">
        <title>Genomic Encyclopedia of Type Strains, Phase III (KMG-III): the genomes of soil and plant-associated and newly described type strains.</title>
        <authorList>
            <person name="Whitman W."/>
        </authorList>
    </citation>
    <scope>NUCLEOTIDE SEQUENCE [LARGE SCALE GENOMIC DNA]</scope>
    <source>
        <strain evidence="2 3">CGMCC 4.7097</strain>
    </source>
</reference>
<gene>
    <name evidence="2" type="ORF">B0I31_104373</name>
</gene>
<dbReference type="InterPro" id="IPR037401">
    <property type="entry name" value="SnoaL-like"/>
</dbReference>
<dbReference type="Pfam" id="PF12680">
    <property type="entry name" value="SnoaL_2"/>
    <property type="match status" value="1"/>
</dbReference>
<dbReference type="EMBL" id="PYAX01000004">
    <property type="protein sequence ID" value="PSL56082.1"/>
    <property type="molecule type" value="Genomic_DNA"/>
</dbReference>
<dbReference type="SUPFAM" id="SSF54427">
    <property type="entry name" value="NTF2-like"/>
    <property type="match status" value="1"/>
</dbReference>
<keyword evidence="3" id="KW-1185">Reference proteome</keyword>
<feature type="domain" description="SnoaL-like" evidence="1">
    <location>
        <begin position="8"/>
        <end position="114"/>
    </location>
</feature>
<dbReference type="InterPro" id="IPR032710">
    <property type="entry name" value="NTF2-like_dom_sf"/>
</dbReference>
<evidence type="ECO:0000259" key="1">
    <source>
        <dbReference type="Pfam" id="PF12680"/>
    </source>
</evidence>
<comment type="caution">
    <text evidence="2">The sequence shown here is derived from an EMBL/GenBank/DDBJ whole genome shotgun (WGS) entry which is preliminary data.</text>
</comment>